<evidence type="ECO:0000313" key="2">
    <source>
        <dbReference type="Proteomes" id="UP001497444"/>
    </source>
</evidence>
<evidence type="ECO:0000313" key="1">
    <source>
        <dbReference type="EMBL" id="CAK9254170.1"/>
    </source>
</evidence>
<accession>A0ABP0VL20</accession>
<keyword evidence="2" id="KW-1185">Reference proteome</keyword>
<dbReference type="EMBL" id="CAXAQS010000993">
    <property type="protein sequence ID" value="CAK9254170.1"/>
    <property type="molecule type" value="Genomic_DNA"/>
</dbReference>
<organism evidence="1 2">
    <name type="scientific">Sphagnum jensenii</name>
    <dbReference type="NCBI Taxonomy" id="128206"/>
    <lineage>
        <taxon>Eukaryota</taxon>
        <taxon>Viridiplantae</taxon>
        <taxon>Streptophyta</taxon>
        <taxon>Embryophyta</taxon>
        <taxon>Bryophyta</taxon>
        <taxon>Sphagnophytina</taxon>
        <taxon>Sphagnopsida</taxon>
        <taxon>Sphagnales</taxon>
        <taxon>Sphagnaceae</taxon>
        <taxon>Sphagnum</taxon>
    </lineage>
</organism>
<sequence length="137" mass="15954">MIAANVPVDKNIKVGYTDYLDRPVEGRLFRGKDEYGRAFVNIPVEVVTSEGDVRKWTFVAFQRYSDDEKIFVLGRPHCLMGREDFFGYVTGSSKLALLMAGRSVRFYEHRFDDRTDRFVPVEDEYVECRLCPYTTET</sequence>
<name>A0ABP0VL20_9BRYO</name>
<dbReference type="Proteomes" id="UP001497444">
    <property type="component" value="Unassembled WGS sequence"/>
</dbReference>
<comment type="caution">
    <text evidence="1">The sequence shown here is derived from an EMBL/GenBank/DDBJ whole genome shotgun (WGS) entry which is preliminary data.</text>
</comment>
<proteinExistence type="predicted"/>
<gene>
    <name evidence="1" type="ORF">CSSPJE1EN1_LOCUS29548</name>
</gene>
<protein>
    <submittedName>
        <fullName evidence="1">Uncharacterized protein</fullName>
    </submittedName>
</protein>
<reference evidence="1" key="1">
    <citation type="submission" date="2024-02" db="EMBL/GenBank/DDBJ databases">
        <authorList>
            <consortium name="ELIXIR-Norway"/>
            <consortium name="Elixir Norway"/>
        </authorList>
    </citation>
    <scope>NUCLEOTIDE SEQUENCE</scope>
</reference>